<sequence>MLEYCSAEISELAKALIAVQRELLPAARDGTNPFTRSNYATLNSVMEACRDVLLAHGIWMTQLPVPAPVELGPGHIGLLTKLTHAESGQWQSSLAVVPLPKADPQGMGSAITYARRYALTAMLGIITEEDDDGEAAKMQPKTSGRVKQPRNGAQVQKGFQDRRTQADKNSGTSKRKYGPFADLPQLDGVSYQIVNAQDGRECIVATGDTQTRSEILSGAGFRWNAQRKFWWKYAGTA</sequence>
<dbReference type="EMBL" id="JABAFY010000020">
    <property type="protein sequence ID" value="NME52220.1"/>
    <property type="molecule type" value="Genomic_DNA"/>
</dbReference>
<protein>
    <submittedName>
        <fullName evidence="2">ERF family protein</fullName>
    </submittedName>
</protein>
<name>A0A848CAE2_9BACT</name>
<evidence type="ECO:0000313" key="2">
    <source>
        <dbReference type="EMBL" id="NME52220.1"/>
    </source>
</evidence>
<gene>
    <name evidence="2" type="ORF">HF854_06695</name>
</gene>
<organism evidence="2 3">
    <name type="scientific">Desulfovibrio piger</name>
    <dbReference type="NCBI Taxonomy" id="901"/>
    <lineage>
        <taxon>Bacteria</taxon>
        <taxon>Pseudomonadati</taxon>
        <taxon>Thermodesulfobacteriota</taxon>
        <taxon>Desulfovibrionia</taxon>
        <taxon>Desulfovibrionales</taxon>
        <taxon>Desulfovibrionaceae</taxon>
        <taxon>Desulfovibrio</taxon>
    </lineage>
</organism>
<comment type="caution">
    <text evidence="2">The sequence shown here is derived from an EMBL/GenBank/DDBJ whole genome shotgun (WGS) entry which is preliminary data.</text>
</comment>
<reference evidence="2 3" key="1">
    <citation type="submission" date="2020-04" db="EMBL/GenBank/DDBJ databases">
        <authorList>
            <person name="Hitch T.C.A."/>
            <person name="Wylensek D."/>
            <person name="Clavel T."/>
        </authorList>
    </citation>
    <scope>NUCLEOTIDE SEQUENCE [LARGE SCALE GENOMIC DNA]</scope>
    <source>
        <strain evidence="2 3">PG-251-APC-1</strain>
    </source>
</reference>
<dbReference type="InterPro" id="IPR007499">
    <property type="entry name" value="ERF_bacteria_virus"/>
</dbReference>
<dbReference type="AlphaFoldDB" id="A0A848CAE2"/>
<proteinExistence type="predicted"/>
<dbReference type="RefSeq" id="WP_168935601.1">
    <property type="nucleotide sequence ID" value="NZ_JABAFY010000020.1"/>
</dbReference>
<evidence type="ECO:0000256" key="1">
    <source>
        <dbReference type="SAM" id="MobiDB-lite"/>
    </source>
</evidence>
<feature type="region of interest" description="Disordered" evidence="1">
    <location>
        <begin position="131"/>
        <end position="179"/>
    </location>
</feature>
<dbReference type="Proteomes" id="UP000522333">
    <property type="component" value="Unassembled WGS sequence"/>
</dbReference>
<evidence type="ECO:0000313" key="3">
    <source>
        <dbReference type="Proteomes" id="UP000522333"/>
    </source>
</evidence>
<accession>A0A848CAE2</accession>
<dbReference type="Pfam" id="PF04404">
    <property type="entry name" value="ERF"/>
    <property type="match status" value="1"/>
</dbReference>